<dbReference type="AlphaFoldDB" id="A0A7Z2VM46"/>
<dbReference type="Proteomes" id="UP000502248">
    <property type="component" value="Chromosome"/>
</dbReference>
<evidence type="ECO:0000313" key="8">
    <source>
        <dbReference type="Proteomes" id="UP000502248"/>
    </source>
</evidence>
<dbReference type="Pfam" id="PF13416">
    <property type="entry name" value="SBP_bac_8"/>
    <property type="match status" value="1"/>
</dbReference>
<keyword evidence="5" id="KW-0449">Lipoprotein</keyword>
<dbReference type="PANTHER" id="PTHR43649">
    <property type="entry name" value="ARABINOSE-BINDING PROTEIN-RELATED"/>
    <property type="match status" value="1"/>
</dbReference>
<dbReference type="CDD" id="cd13585">
    <property type="entry name" value="PBP2_TMBP_like"/>
    <property type="match status" value="1"/>
</dbReference>
<proteinExistence type="predicted"/>
<dbReference type="EMBL" id="CP051680">
    <property type="protein sequence ID" value="QJD85584.1"/>
    <property type="molecule type" value="Genomic_DNA"/>
</dbReference>
<evidence type="ECO:0000256" key="4">
    <source>
        <dbReference type="ARBA" id="ARBA00023139"/>
    </source>
</evidence>
<reference evidence="7 8" key="1">
    <citation type="submission" date="2020-04" db="EMBL/GenBank/DDBJ databases">
        <title>Genome sequencing of novel species.</title>
        <authorList>
            <person name="Heo J."/>
            <person name="Kim S.-J."/>
            <person name="Kim J.-S."/>
            <person name="Hong S.-B."/>
            <person name="Kwon S.-W."/>
        </authorList>
    </citation>
    <scope>NUCLEOTIDE SEQUENCE [LARGE SCALE GENOMIC DNA]</scope>
    <source>
        <strain evidence="7 8">MFER-1</strain>
    </source>
</reference>
<dbReference type="SUPFAM" id="SSF53850">
    <property type="entry name" value="Periplasmic binding protein-like II"/>
    <property type="match status" value="1"/>
</dbReference>
<sequence>MKKRMGFALLLILALVLGTLSGCSNGKSGSNSGNSSNDSGGKTEIVFWQPDLANWQPLYNKLVKKFEESHPNIKVKMTNIPEEGYFEKLNTAFAAGKGPDLWVGWYATDEFDRGYIASIDEFIEADNWDMSQYFQPITDLRLKGSDDKYYGLPRDFSNYVMLYNKDLFDKAQIPYPTDNWTFDDFRRIAKQLTDTDSKTYGTDIVTDGWGDSPLLWSLGGDMISDDGWTVKGILDSPQTVKWFELGQQIVNDGSNLPSSIAETMTGDNGPFGSGKVAISIGSMWGYNSLKDLPFKFGAVSYPQIPGVENYGWSDIVSWFMNSKSKHKQETWQFMKFMSSTEIAQEVVEEMTWGPPIPSIWEDQKLVEDEVLKVFYEQGKRPTKTPTYVRSNSWQAIENSILGIVTDTLLPLKGTPMKNPQEVLSKAADEIQKTLDETKGRK</sequence>
<organism evidence="7 8">
    <name type="scientific">Cohnella herbarum</name>
    <dbReference type="NCBI Taxonomy" id="2728023"/>
    <lineage>
        <taxon>Bacteria</taxon>
        <taxon>Bacillati</taxon>
        <taxon>Bacillota</taxon>
        <taxon>Bacilli</taxon>
        <taxon>Bacillales</taxon>
        <taxon>Paenibacillaceae</taxon>
        <taxon>Cohnella</taxon>
    </lineage>
</organism>
<gene>
    <name evidence="7" type="ORF">HH215_21970</name>
</gene>
<evidence type="ECO:0000256" key="2">
    <source>
        <dbReference type="ARBA" id="ARBA00022729"/>
    </source>
</evidence>
<evidence type="ECO:0000313" key="7">
    <source>
        <dbReference type="EMBL" id="QJD85584.1"/>
    </source>
</evidence>
<evidence type="ECO:0000256" key="3">
    <source>
        <dbReference type="ARBA" id="ARBA00023136"/>
    </source>
</evidence>
<keyword evidence="2 6" id="KW-0732">Signal</keyword>
<evidence type="ECO:0000256" key="5">
    <source>
        <dbReference type="ARBA" id="ARBA00023288"/>
    </source>
</evidence>
<dbReference type="Gene3D" id="3.40.190.10">
    <property type="entry name" value="Periplasmic binding protein-like II"/>
    <property type="match status" value="1"/>
</dbReference>
<feature type="chain" id="PRO_5030554482" evidence="6">
    <location>
        <begin position="27"/>
        <end position="441"/>
    </location>
</feature>
<dbReference type="InterPro" id="IPR006059">
    <property type="entry name" value="SBP"/>
</dbReference>
<accession>A0A7Z2VM46</accession>
<dbReference type="KEGG" id="cheb:HH215_21970"/>
<dbReference type="PROSITE" id="PS51257">
    <property type="entry name" value="PROKAR_LIPOPROTEIN"/>
    <property type="match status" value="1"/>
</dbReference>
<evidence type="ECO:0000256" key="6">
    <source>
        <dbReference type="SAM" id="SignalP"/>
    </source>
</evidence>
<protein>
    <submittedName>
        <fullName evidence="7">Sugar ABC transporter substrate-binding protein</fullName>
    </submittedName>
</protein>
<evidence type="ECO:0000256" key="1">
    <source>
        <dbReference type="ARBA" id="ARBA00022475"/>
    </source>
</evidence>
<keyword evidence="1" id="KW-1003">Cell membrane</keyword>
<keyword evidence="8" id="KW-1185">Reference proteome</keyword>
<name>A0A7Z2VM46_9BACL</name>
<dbReference type="RefSeq" id="WP_169281844.1">
    <property type="nucleotide sequence ID" value="NZ_CP051680.1"/>
</dbReference>
<keyword evidence="3" id="KW-0472">Membrane</keyword>
<dbReference type="PANTHER" id="PTHR43649:SF33">
    <property type="entry name" value="POLYGALACTURONAN_RHAMNOGALACTURONAN-BINDING PROTEIN YTCQ"/>
    <property type="match status" value="1"/>
</dbReference>
<dbReference type="InterPro" id="IPR050490">
    <property type="entry name" value="Bact_solute-bd_prot1"/>
</dbReference>
<feature type="signal peptide" evidence="6">
    <location>
        <begin position="1"/>
        <end position="26"/>
    </location>
</feature>
<keyword evidence="4" id="KW-0564">Palmitate</keyword>